<proteinExistence type="predicted"/>
<name>A0A8H7PMR4_9FUNG</name>
<keyword evidence="2" id="KW-1185">Reference proteome</keyword>
<organism evidence="1 2">
    <name type="scientific">Umbelopsis vinacea</name>
    <dbReference type="NCBI Taxonomy" id="44442"/>
    <lineage>
        <taxon>Eukaryota</taxon>
        <taxon>Fungi</taxon>
        <taxon>Fungi incertae sedis</taxon>
        <taxon>Mucoromycota</taxon>
        <taxon>Mucoromycotina</taxon>
        <taxon>Umbelopsidomycetes</taxon>
        <taxon>Umbelopsidales</taxon>
        <taxon>Umbelopsidaceae</taxon>
        <taxon>Umbelopsis</taxon>
    </lineage>
</organism>
<accession>A0A8H7PMR4</accession>
<comment type="caution">
    <text evidence="1">The sequence shown here is derived from an EMBL/GenBank/DDBJ whole genome shotgun (WGS) entry which is preliminary data.</text>
</comment>
<dbReference type="OrthoDB" id="2374950at2759"/>
<sequence>MWIRVHNASYSIHRFSQSVRHLPCRSPQNATTQASGSELAIAYTDIFDHEARNILYRNVSYAQWSDWHEHGGRVTRSWTLPDDIEAGWYYVIYQGVTGGHCSTNGKPIYRVCPGVVMSSSMIQVE</sequence>
<dbReference type="EMBL" id="JAEPRA010000013">
    <property type="protein sequence ID" value="KAG2176590.1"/>
    <property type="molecule type" value="Genomic_DNA"/>
</dbReference>
<protein>
    <submittedName>
        <fullName evidence="1">Uncharacterized protein</fullName>
    </submittedName>
</protein>
<evidence type="ECO:0000313" key="1">
    <source>
        <dbReference type="EMBL" id="KAG2176590.1"/>
    </source>
</evidence>
<dbReference type="AlphaFoldDB" id="A0A8H7PMR4"/>
<reference evidence="1" key="1">
    <citation type="submission" date="2020-12" db="EMBL/GenBank/DDBJ databases">
        <title>Metabolic potential, ecology and presence of endohyphal bacteria is reflected in genomic diversity of Mucoromycotina.</title>
        <authorList>
            <person name="Muszewska A."/>
            <person name="Okrasinska A."/>
            <person name="Steczkiewicz K."/>
            <person name="Drgas O."/>
            <person name="Orlowska M."/>
            <person name="Perlinska-Lenart U."/>
            <person name="Aleksandrzak-Piekarczyk T."/>
            <person name="Szatraj K."/>
            <person name="Zielenkiewicz U."/>
            <person name="Pilsyk S."/>
            <person name="Malc E."/>
            <person name="Mieczkowski P."/>
            <person name="Kruszewska J.S."/>
            <person name="Biernat P."/>
            <person name="Pawlowska J."/>
        </authorList>
    </citation>
    <scope>NUCLEOTIDE SEQUENCE</scope>
    <source>
        <strain evidence="1">WA0000051536</strain>
    </source>
</reference>
<dbReference type="Proteomes" id="UP000612746">
    <property type="component" value="Unassembled WGS sequence"/>
</dbReference>
<gene>
    <name evidence="1" type="ORF">INT44_007253</name>
</gene>
<evidence type="ECO:0000313" key="2">
    <source>
        <dbReference type="Proteomes" id="UP000612746"/>
    </source>
</evidence>